<keyword evidence="6 10" id="KW-0297">G-protein coupled receptor</keyword>
<comment type="similarity">
    <text evidence="10">Belongs to the G-protein coupled receptor 1 family.</text>
</comment>
<reference evidence="14" key="1">
    <citation type="submission" date="2025-08" db="UniProtKB">
        <authorList>
            <consortium name="RefSeq"/>
        </authorList>
    </citation>
    <scope>IDENTIFICATION</scope>
</reference>
<dbReference type="InterPro" id="IPR017452">
    <property type="entry name" value="GPCR_Rhodpsn_7TM"/>
</dbReference>
<evidence type="ECO:0000259" key="12">
    <source>
        <dbReference type="PROSITE" id="PS50262"/>
    </source>
</evidence>
<dbReference type="InParanoid" id="A0A6P7X7Z1"/>
<dbReference type="Gene3D" id="1.20.1070.10">
    <property type="entry name" value="Rhodopsin 7-helix transmembrane proteins"/>
    <property type="match status" value="1"/>
</dbReference>
<dbReference type="Pfam" id="PF13853">
    <property type="entry name" value="7tm_4"/>
    <property type="match status" value="1"/>
</dbReference>
<dbReference type="InterPro" id="IPR000276">
    <property type="entry name" value="GPCR_Rhodpsn"/>
</dbReference>
<keyword evidence="7 11" id="KW-0472">Membrane</keyword>
<evidence type="ECO:0000256" key="1">
    <source>
        <dbReference type="ARBA" id="ARBA00004651"/>
    </source>
</evidence>
<keyword evidence="4 11" id="KW-0552">Olfaction</keyword>
<dbReference type="SUPFAM" id="SSF81321">
    <property type="entry name" value="Family A G protein-coupled receptor-like"/>
    <property type="match status" value="1"/>
</dbReference>
<keyword evidence="11" id="KW-0716">Sensory transduction</keyword>
<keyword evidence="3 10" id="KW-0812">Transmembrane</keyword>
<comment type="subcellular location">
    <subcellularLocation>
        <location evidence="1 11">Cell membrane</location>
        <topology evidence="1 11">Multi-pass membrane protein</topology>
    </subcellularLocation>
</comment>
<feature type="transmembrane region" description="Helical" evidence="11">
    <location>
        <begin position="44"/>
        <end position="62"/>
    </location>
</feature>
<evidence type="ECO:0000256" key="3">
    <source>
        <dbReference type="ARBA" id="ARBA00022692"/>
    </source>
</evidence>
<dbReference type="PANTHER" id="PTHR26452">
    <property type="entry name" value="OLFACTORY RECEPTOR"/>
    <property type="match status" value="1"/>
</dbReference>
<evidence type="ECO:0000256" key="2">
    <source>
        <dbReference type="ARBA" id="ARBA00022475"/>
    </source>
</evidence>
<dbReference type="InterPro" id="IPR000725">
    <property type="entry name" value="Olfact_rcpt"/>
</dbReference>
<dbReference type="CDD" id="cd13954">
    <property type="entry name" value="7tmA_OR"/>
    <property type="match status" value="1"/>
</dbReference>
<keyword evidence="13" id="KW-1185">Reference proteome</keyword>
<evidence type="ECO:0000256" key="8">
    <source>
        <dbReference type="ARBA" id="ARBA00023170"/>
    </source>
</evidence>
<evidence type="ECO:0000256" key="6">
    <source>
        <dbReference type="ARBA" id="ARBA00023040"/>
    </source>
</evidence>
<accession>A0A6P7X7Z1</accession>
<evidence type="ECO:0000256" key="4">
    <source>
        <dbReference type="ARBA" id="ARBA00022725"/>
    </source>
</evidence>
<proteinExistence type="inferred from homology"/>
<dbReference type="PROSITE" id="PS00237">
    <property type="entry name" value="G_PROTEIN_RECEP_F1_1"/>
    <property type="match status" value="1"/>
</dbReference>
<dbReference type="KEGG" id="muo:115461187"/>
<keyword evidence="8 10" id="KW-0675">Receptor</keyword>
<feature type="transmembrane region" description="Helical" evidence="11">
    <location>
        <begin position="82"/>
        <end position="104"/>
    </location>
</feature>
<organism evidence="13 14">
    <name type="scientific">Microcaecilia unicolor</name>
    <dbReference type="NCBI Taxonomy" id="1415580"/>
    <lineage>
        <taxon>Eukaryota</taxon>
        <taxon>Metazoa</taxon>
        <taxon>Chordata</taxon>
        <taxon>Craniata</taxon>
        <taxon>Vertebrata</taxon>
        <taxon>Euteleostomi</taxon>
        <taxon>Amphibia</taxon>
        <taxon>Gymnophiona</taxon>
        <taxon>Siphonopidae</taxon>
        <taxon>Microcaecilia</taxon>
    </lineage>
</organism>
<feature type="transmembrane region" description="Helical" evidence="11">
    <location>
        <begin position="180"/>
        <end position="203"/>
    </location>
</feature>
<keyword evidence="9 10" id="KW-0807">Transducer</keyword>
<dbReference type="Proteomes" id="UP000515156">
    <property type="component" value="Chromosome 1"/>
</dbReference>
<dbReference type="AlphaFoldDB" id="A0A6P7X7Z1"/>
<dbReference type="GeneID" id="115461187"/>
<dbReference type="PRINTS" id="PR00245">
    <property type="entry name" value="OLFACTORYR"/>
</dbReference>
<gene>
    <name evidence="14" type="primary">LOC115461187</name>
</gene>
<keyword evidence="2 11" id="KW-1003">Cell membrane</keyword>
<dbReference type="GO" id="GO:0004984">
    <property type="term" value="F:olfactory receptor activity"/>
    <property type="evidence" value="ECO:0007669"/>
    <property type="project" value="InterPro"/>
</dbReference>
<dbReference type="PRINTS" id="PR00237">
    <property type="entry name" value="GPCRRHODOPSN"/>
</dbReference>
<dbReference type="InterPro" id="IPR050516">
    <property type="entry name" value="Olfactory_GPCR"/>
</dbReference>
<dbReference type="RefSeq" id="XP_030046695.1">
    <property type="nucleotide sequence ID" value="XM_030190835.1"/>
</dbReference>
<evidence type="ECO:0000256" key="10">
    <source>
        <dbReference type="RuleBase" id="RU000688"/>
    </source>
</evidence>
<evidence type="ECO:0000256" key="5">
    <source>
        <dbReference type="ARBA" id="ARBA00022989"/>
    </source>
</evidence>
<dbReference type="GO" id="GO:0005886">
    <property type="term" value="C:plasma membrane"/>
    <property type="evidence" value="ECO:0007669"/>
    <property type="project" value="UniProtKB-SubCell"/>
</dbReference>
<evidence type="ECO:0000256" key="9">
    <source>
        <dbReference type="ARBA" id="ARBA00023224"/>
    </source>
</evidence>
<dbReference type="OrthoDB" id="5967130at2759"/>
<dbReference type="FunFam" id="1.20.1070.10:FF:000015">
    <property type="entry name" value="Olfactory receptor"/>
    <property type="match status" value="1"/>
</dbReference>
<feature type="transmembrane region" description="Helical" evidence="11">
    <location>
        <begin position="139"/>
        <end position="168"/>
    </location>
</feature>
<dbReference type="PROSITE" id="PS50262">
    <property type="entry name" value="G_PROTEIN_RECEP_F1_2"/>
    <property type="match status" value="1"/>
</dbReference>
<protein>
    <recommendedName>
        <fullName evidence="11">Olfactory receptor</fullName>
    </recommendedName>
</protein>
<dbReference type="GO" id="GO:0004930">
    <property type="term" value="F:G protein-coupled receptor activity"/>
    <property type="evidence" value="ECO:0007669"/>
    <property type="project" value="UniProtKB-KW"/>
</dbReference>
<keyword evidence="5 11" id="KW-1133">Transmembrane helix</keyword>
<sequence length="250" mass="28491">MYFFLRNLSIIDISYASDTVPKLLDILLRKSQCISMTGCFTQTYFFICFACVEYILLSVMAYDRYSAICQPLRYAVTMNERVCKLMVTGTWTYGFLAPVIYTVLLSQFSYCGSHVINHFFCDVSALLQLSCSSTYAIEYVTYCAGVFVGMPCFIATLASYICIISAILRIRSTEGRLKAFSTCSSHLTVVILFYGTLMGLYVRPTSMQSMEQNKLFAVLYNVLIPMFNPIIYSLKNKEVKKAVRKLFTRK</sequence>
<evidence type="ECO:0000256" key="11">
    <source>
        <dbReference type="RuleBase" id="RU363047"/>
    </source>
</evidence>
<feature type="transmembrane region" description="Helical" evidence="11">
    <location>
        <begin position="215"/>
        <end position="234"/>
    </location>
</feature>
<evidence type="ECO:0000256" key="7">
    <source>
        <dbReference type="ARBA" id="ARBA00023136"/>
    </source>
</evidence>
<evidence type="ECO:0000313" key="13">
    <source>
        <dbReference type="Proteomes" id="UP000515156"/>
    </source>
</evidence>
<feature type="domain" description="G-protein coupled receptors family 1 profile" evidence="12">
    <location>
        <begin position="1"/>
        <end position="232"/>
    </location>
</feature>
<name>A0A6P7X7Z1_9AMPH</name>
<evidence type="ECO:0000313" key="14">
    <source>
        <dbReference type="RefSeq" id="XP_030046695.1"/>
    </source>
</evidence>